<evidence type="ECO:0000256" key="7">
    <source>
        <dbReference type="ARBA" id="ARBA00022807"/>
    </source>
</evidence>
<evidence type="ECO:0000256" key="3">
    <source>
        <dbReference type="ARBA" id="ARBA00012759"/>
    </source>
</evidence>
<evidence type="ECO:0000256" key="1">
    <source>
        <dbReference type="ARBA" id="ARBA00000707"/>
    </source>
</evidence>
<reference evidence="10 11" key="1">
    <citation type="submission" date="2018-05" db="EMBL/GenBank/DDBJ databases">
        <title>Genome sequencing and assembly of the regulated plant pathogen Lachnellula willkommii and related sister species for the development of diagnostic species identification markers.</title>
        <authorList>
            <person name="Giroux E."/>
            <person name="Bilodeau G."/>
        </authorList>
    </citation>
    <scope>NUCLEOTIDE SEQUENCE [LARGE SCALE GENOMIC DNA]</scope>
    <source>
        <strain evidence="10 11">CBS 197.66</strain>
    </source>
</reference>
<comment type="catalytic activity">
    <reaction evidence="1">
        <text>Thiol-dependent hydrolysis of ester, thioester, amide, peptide and isopeptide bonds formed by the C-terminal Gly of ubiquitin (a 76-residue protein attached to proteins as an intracellular targeting signal).</text>
        <dbReference type="EC" id="3.4.19.12"/>
    </reaction>
</comment>
<evidence type="ECO:0000313" key="11">
    <source>
        <dbReference type="Proteomes" id="UP000462212"/>
    </source>
</evidence>
<dbReference type="Pfam" id="PF14533">
    <property type="entry name" value="USP7_C2"/>
    <property type="match status" value="1"/>
</dbReference>
<dbReference type="Pfam" id="PF12436">
    <property type="entry name" value="USP7_ICP0_bdg"/>
    <property type="match status" value="1"/>
</dbReference>
<keyword evidence="11" id="KW-1185">Reference proteome</keyword>
<organism evidence="10 11">
    <name type="scientific">Lachnellula subtilissima</name>
    <dbReference type="NCBI Taxonomy" id="602034"/>
    <lineage>
        <taxon>Eukaryota</taxon>
        <taxon>Fungi</taxon>
        <taxon>Dikarya</taxon>
        <taxon>Ascomycota</taxon>
        <taxon>Pezizomycotina</taxon>
        <taxon>Leotiomycetes</taxon>
        <taxon>Helotiales</taxon>
        <taxon>Lachnaceae</taxon>
        <taxon>Lachnellula</taxon>
    </lineage>
</organism>
<keyword evidence="6 10" id="KW-0378">Hydrolase</keyword>
<gene>
    <name evidence="10" type="primary">ubp21_1</name>
    <name evidence="10" type="ORF">LSUB1_G000766</name>
</gene>
<dbReference type="GO" id="GO:0006508">
    <property type="term" value="P:proteolysis"/>
    <property type="evidence" value="ECO:0007669"/>
    <property type="project" value="UniProtKB-KW"/>
</dbReference>
<evidence type="ECO:0000259" key="8">
    <source>
        <dbReference type="Pfam" id="PF12436"/>
    </source>
</evidence>
<dbReference type="GO" id="GO:0004843">
    <property type="term" value="F:cysteine-type deubiquitinase activity"/>
    <property type="evidence" value="ECO:0007669"/>
    <property type="project" value="UniProtKB-EC"/>
</dbReference>
<dbReference type="InterPro" id="IPR029346">
    <property type="entry name" value="USP_C"/>
</dbReference>
<evidence type="ECO:0000259" key="9">
    <source>
        <dbReference type="Pfam" id="PF14533"/>
    </source>
</evidence>
<sequence length="372" mass="42533">MDRSVKSGHADHIDVAPQFYDFLLHRRHVRFYPSPRNADQESYKAFDLTLSAKHSYDQVATKVGDHLNVDPTHIRFWTVNATTSNPKASVKRGQGQVLSTILNPPYSTFSNNNQRADSLYFEILDMSLSELDTKKTMKLLWLSEGISKEEEIQLLVPKTGTVEDLVTALIKKAQLEDEAKAGPIRVYEINNHKVGREYARTYTVAGIGDYTHVVAERIPEEDLDAPSAELLHAFHYQNEPSKTHGIPFKFRIKEANTKKRLEKRLGIKGKNFEKIKFSVVKRSHYSKPIYLTDDDVIWEVASNDDDMLGLDHVDRSRAVRNGAGDLFLRAERHRHLINGYHALVWILWDAGASGGRDKQNMSCFGDWYERHA</sequence>
<evidence type="ECO:0000256" key="2">
    <source>
        <dbReference type="ARBA" id="ARBA00009085"/>
    </source>
</evidence>
<feature type="domain" description="Ubiquitin carboxyl-terminal hydrolase 7 ICP0-binding" evidence="8">
    <location>
        <begin position="9"/>
        <end position="102"/>
    </location>
</feature>
<keyword evidence="7" id="KW-0788">Thiol protease</keyword>
<name>A0A8H8S2H0_9HELO</name>
<feature type="domain" description="Ubiquitin carboxyl-terminal hydrolase C-terminal" evidence="9">
    <location>
        <begin position="119"/>
        <end position="317"/>
    </location>
</feature>
<dbReference type="EMBL" id="QGMJ01000014">
    <property type="protein sequence ID" value="TVY45419.1"/>
    <property type="molecule type" value="Genomic_DNA"/>
</dbReference>
<dbReference type="OrthoDB" id="5415402at2759"/>
<dbReference type="Proteomes" id="UP000462212">
    <property type="component" value="Unassembled WGS sequence"/>
</dbReference>
<evidence type="ECO:0000256" key="4">
    <source>
        <dbReference type="ARBA" id="ARBA00022670"/>
    </source>
</evidence>
<comment type="similarity">
    <text evidence="2">Belongs to the peptidase C19 family.</text>
</comment>
<proteinExistence type="inferred from homology"/>
<evidence type="ECO:0000256" key="5">
    <source>
        <dbReference type="ARBA" id="ARBA00022786"/>
    </source>
</evidence>
<keyword evidence="4" id="KW-0645">Protease</keyword>
<evidence type="ECO:0000256" key="6">
    <source>
        <dbReference type="ARBA" id="ARBA00022801"/>
    </source>
</evidence>
<dbReference type="InterPro" id="IPR024729">
    <property type="entry name" value="USP7_ICP0-binding_dom"/>
</dbReference>
<dbReference type="Gene3D" id="3.10.20.90">
    <property type="entry name" value="Phosphatidylinositol 3-kinase Catalytic Subunit, Chain A, domain 1"/>
    <property type="match status" value="1"/>
</dbReference>
<evidence type="ECO:0000313" key="10">
    <source>
        <dbReference type="EMBL" id="TVY45419.1"/>
    </source>
</evidence>
<protein>
    <recommendedName>
        <fullName evidence="3">ubiquitinyl hydrolase 1</fullName>
        <ecNumber evidence="3">3.4.19.12</ecNumber>
    </recommendedName>
</protein>
<comment type="caution">
    <text evidence="10">The sequence shown here is derived from an EMBL/GenBank/DDBJ whole genome shotgun (WGS) entry which is preliminary data.</text>
</comment>
<accession>A0A8H8S2H0</accession>
<keyword evidence="5" id="KW-0833">Ubl conjugation pathway</keyword>
<dbReference type="AlphaFoldDB" id="A0A8H8S2H0"/>
<dbReference type="EC" id="3.4.19.12" evidence="3"/>